<dbReference type="AlphaFoldDB" id="A0C245"/>
<name>A0C245_PARTE</name>
<evidence type="ECO:0008006" key="3">
    <source>
        <dbReference type="Google" id="ProtNLM"/>
    </source>
</evidence>
<dbReference type="Proteomes" id="UP000000600">
    <property type="component" value="Unassembled WGS sequence"/>
</dbReference>
<dbReference type="InParanoid" id="A0C245"/>
<evidence type="ECO:0000313" key="2">
    <source>
        <dbReference type="Proteomes" id="UP000000600"/>
    </source>
</evidence>
<dbReference type="HOGENOM" id="CLU_2125869_0_0_1"/>
<dbReference type="KEGG" id="ptm:GSPATT00034339001"/>
<gene>
    <name evidence="1" type="ORF">GSPATT00034339001</name>
</gene>
<dbReference type="RefSeq" id="XP_001432259.1">
    <property type="nucleotide sequence ID" value="XM_001432222.1"/>
</dbReference>
<organism evidence="1 2">
    <name type="scientific">Paramecium tetraurelia</name>
    <dbReference type="NCBI Taxonomy" id="5888"/>
    <lineage>
        <taxon>Eukaryota</taxon>
        <taxon>Sar</taxon>
        <taxon>Alveolata</taxon>
        <taxon>Ciliophora</taxon>
        <taxon>Intramacronucleata</taxon>
        <taxon>Oligohymenophorea</taxon>
        <taxon>Peniculida</taxon>
        <taxon>Parameciidae</taxon>
        <taxon>Paramecium</taxon>
    </lineage>
</organism>
<evidence type="ECO:0000313" key="1">
    <source>
        <dbReference type="EMBL" id="CAK64862.1"/>
    </source>
</evidence>
<protein>
    <recommendedName>
        <fullName evidence="3">RGS domain-containing protein</fullName>
    </recommendedName>
</protein>
<keyword evidence="2" id="KW-1185">Reference proteome</keyword>
<dbReference type="EMBL" id="CT868034">
    <property type="protein sequence ID" value="CAK64862.1"/>
    <property type="molecule type" value="Genomic_DNA"/>
</dbReference>
<sequence>MQLSEVPEATNVVREFYVQYRLHVQYLLLTCILFALAPQDDSQTPKFVSINLVPIIEEQLEKLTQSELSKKLFPYNFVALAFEFVNFEHFALIYQDRVPSDKYEHIRLYAQHLA</sequence>
<reference evidence="1 2" key="1">
    <citation type="journal article" date="2006" name="Nature">
        <title>Global trends of whole-genome duplications revealed by the ciliate Paramecium tetraurelia.</title>
        <authorList>
            <consortium name="Genoscope"/>
            <person name="Aury J.-M."/>
            <person name="Jaillon O."/>
            <person name="Duret L."/>
            <person name="Noel B."/>
            <person name="Jubin C."/>
            <person name="Porcel B.M."/>
            <person name="Segurens B."/>
            <person name="Daubin V."/>
            <person name="Anthouard V."/>
            <person name="Aiach N."/>
            <person name="Arnaiz O."/>
            <person name="Billaut A."/>
            <person name="Beisson J."/>
            <person name="Blanc I."/>
            <person name="Bouhouche K."/>
            <person name="Camara F."/>
            <person name="Duharcourt S."/>
            <person name="Guigo R."/>
            <person name="Gogendeau D."/>
            <person name="Katinka M."/>
            <person name="Keller A.-M."/>
            <person name="Kissmehl R."/>
            <person name="Klotz C."/>
            <person name="Koll F."/>
            <person name="Le Moue A."/>
            <person name="Lepere C."/>
            <person name="Malinsky S."/>
            <person name="Nowacki M."/>
            <person name="Nowak J.K."/>
            <person name="Plattner H."/>
            <person name="Poulain J."/>
            <person name="Ruiz F."/>
            <person name="Serrano V."/>
            <person name="Zagulski M."/>
            <person name="Dessen P."/>
            <person name="Betermier M."/>
            <person name="Weissenbach J."/>
            <person name="Scarpelli C."/>
            <person name="Schachter V."/>
            <person name="Sperling L."/>
            <person name="Meyer E."/>
            <person name="Cohen J."/>
            <person name="Wincker P."/>
        </authorList>
    </citation>
    <scope>NUCLEOTIDE SEQUENCE [LARGE SCALE GENOMIC DNA]</scope>
    <source>
        <strain evidence="1 2">Stock d4-2</strain>
    </source>
</reference>
<accession>A0C245</accession>
<proteinExistence type="predicted"/>
<dbReference type="GeneID" id="5018044"/>